<dbReference type="Gene3D" id="3.40.630.30">
    <property type="match status" value="1"/>
</dbReference>
<protein>
    <submittedName>
        <fullName evidence="3">N-acetyltransferase</fullName>
    </submittedName>
</protein>
<dbReference type="PROSITE" id="PS51186">
    <property type="entry name" value="GNAT"/>
    <property type="match status" value="1"/>
</dbReference>
<gene>
    <name evidence="3" type="ORF">MMAGJ_41650</name>
</gene>
<evidence type="ECO:0000256" key="1">
    <source>
        <dbReference type="ARBA" id="ARBA00022679"/>
    </source>
</evidence>
<dbReference type="InterPro" id="IPR016181">
    <property type="entry name" value="Acyl_CoA_acyltransferase"/>
</dbReference>
<name>A0ABM7HWA3_MYCME</name>
<evidence type="ECO:0000313" key="4">
    <source>
        <dbReference type="Proteomes" id="UP000465622"/>
    </source>
</evidence>
<reference evidence="3 4" key="1">
    <citation type="journal article" date="2019" name="Emerg. Microbes Infect.">
        <title>Comprehensive subspecies identification of 175 nontuberculous mycobacteria species based on 7547 genomic profiles.</title>
        <authorList>
            <person name="Matsumoto Y."/>
            <person name="Kinjo T."/>
            <person name="Motooka D."/>
            <person name="Nabeya D."/>
            <person name="Jung N."/>
            <person name="Uechi K."/>
            <person name="Horii T."/>
            <person name="Iida T."/>
            <person name="Fujita J."/>
            <person name="Nakamura S."/>
        </authorList>
    </citation>
    <scope>NUCLEOTIDE SEQUENCE [LARGE SCALE GENOMIC DNA]</scope>
    <source>
        <strain evidence="3 4">JCM 12375</strain>
    </source>
</reference>
<dbReference type="InterPro" id="IPR000182">
    <property type="entry name" value="GNAT_dom"/>
</dbReference>
<accession>A0ABM7HWA3</accession>
<dbReference type="EMBL" id="AP022567">
    <property type="protein sequence ID" value="BBX34883.1"/>
    <property type="molecule type" value="Genomic_DNA"/>
</dbReference>
<organism evidence="3 4">
    <name type="scientific">Mycolicibacterium mageritense</name>
    <name type="common">Mycobacterium mageritense</name>
    <dbReference type="NCBI Taxonomy" id="53462"/>
    <lineage>
        <taxon>Bacteria</taxon>
        <taxon>Bacillati</taxon>
        <taxon>Actinomycetota</taxon>
        <taxon>Actinomycetes</taxon>
        <taxon>Mycobacteriales</taxon>
        <taxon>Mycobacteriaceae</taxon>
        <taxon>Mycolicibacterium</taxon>
    </lineage>
</organism>
<dbReference type="Proteomes" id="UP000465622">
    <property type="component" value="Chromosome"/>
</dbReference>
<dbReference type="CDD" id="cd04301">
    <property type="entry name" value="NAT_SF"/>
    <property type="match status" value="1"/>
</dbReference>
<dbReference type="SUPFAM" id="SSF55729">
    <property type="entry name" value="Acyl-CoA N-acyltransferases (Nat)"/>
    <property type="match status" value="1"/>
</dbReference>
<dbReference type="PANTHER" id="PTHR13947">
    <property type="entry name" value="GNAT FAMILY N-ACETYLTRANSFERASE"/>
    <property type="match status" value="1"/>
</dbReference>
<dbReference type="Pfam" id="PF00583">
    <property type="entry name" value="Acetyltransf_1"/>
    <property type="match status" value="1"/>
</dbReference>
<dbReference type="PANTHER" id="PTHR13947:SF37">
    <property type="entry name" value="LD18367P"/>
    <property type="match status" value="1"/>
</dbReference>
<dbReference type="InterPro" id="IPR050769">
    <property type="entry name" value="NAT_camello-type"/>
</dbReference>
<evidence type="ECO:0000313" key="3">
    <source>
        <dbReference type="EMBL" id="BBX34883.1"/>
    </source>
</evidence>
<feature type="domain" description="N-acetyltransferase" evidence="2">
    <location>
        <begin position="1"/>
        <end position="151"/>
    </location>
</feature>
<proteinExistence type="predicted"/>
<keyword evidence="4" id="KW-1185">Reference proteome</keyword>
<dbReference type="RefSeq" id="WP_197747925.1">
    <property type="nucleotide sequence ID" value="NZ_AP022567.1"/>
</dbReference>
<sequence>MDVRILQADDWRLWRRLRLKALAESPDMYGSTLAEWTGDGDTEERWRNRFSAVPFNAVIDCDGMPAGIVGAYVQAGGAVELISMWVDPAVRGRGVGDAAVQAVLDWADRCDVVLSVKTHNRPAIALYERNGFIDAGPSPDDDDERLMRRSN</sequence>
<evidence type="ECO:0000259" key="2">
    <source>
        <dbReference type="PROSITE" id="PS51186"/>
    </source>
</evidence>
<keyword evidence="1" id="KW-0808">Transferase</keyword>